<organism evidence="2 3">
    <name type="scientific">Candidatus Curtissbacteria bacterium RIFCSPLOWO2_01_FULL_41_18</name>
    <dbReference type="NCBI Taxonomy" id="1797727"/>
    <lineage>
        <taxon>Bacteria</taxon>
        <taxon>Candidatus Curtissiibacteriota</taxon>
    </lineage>
</organism>
<gene>
    <name evidence="2" type="ORF">A3B51_01975</name>
</gene>
<keyword evidence="1" id="KW-0472">Membrane</keyword>
<accession>A0A1F5HJM5</accession>
<dbReference type="AlphaFoldDB" id="A0A1F5HJM5"/>
<feature type="transmembrane region" description="Helical" evidence="1">
    <location>
        <begin position="71"/>
        <end position="89"/>
    </location>
</feature>
<keyword evidence="1" id="KW-1133">Transmembrane helix</keyword>
<feature type="transmembrane region" description="Helical" evidence="1">
    <location>
        <begin position="101"/>
        <end position="118"/>
    </location>
</feature>
<comment type="caution">
    <text evidence="2">The sequence shown here is derived from an EMBL/GenBank/DDBJ whole genome shotgun (WGS) entry which is preliminary data.</text>
</comment>
<keyword evidence="1" id="KW-0812">Transmembrane</keyword>
<dbReference type="Proteomes" id="UP000176780">
    <property type="component" value="Unassembled WGS sequence"/>
</dbReference>
<feature type="transmembrane region" description="Helical" evidence="1">
    <location>
        <begin position="26"/>
        <end position="51"/>
    </location>
</feature>
<evidence type="ECO:0000313" key="2">
    <source>
        <dbReference type="EMBL" id="OGE04331.1"/>
    </source>
</evidence>
<reference evidence="2 3" key="1">
    <citation type="journal article" date="2016" name="Nat. Commun.">
        <title>Thousands of microbial genomes shed light on interconnected biogeochemical processes in an aquifer system.</title>
        <authorList>
            <person name="Anantharaman K."/>
            <person name="Brown C.T."/>
            <person name="Hug L.A."/>
            <person name="Sharon I."/>
            <person name="Castelle C.J."/>
            <person name="Probst A.J."/>
            <person name="Thomas B.C."/>
            <person name="Singh A."/>
            <person name="Wilkins M.J."/>
            <person name="Karaoz U."/>
            <person name="Brodie E.L."/>
            <person name="Williams K.H."/>
            <person name="Hubbard S.S."/>
            <person name="Banfield J.F."/>
        </authorList>
    </citation>
    <scope>NUCLEOTIDE SEQUENCE [LARGE SCALE GENOMIC DNA]</scope>
</reference>
<dbReference type="EMBL" id="MFBQ01000031">
    <property type="protein sequence ID" value="OGE04331.1"/>
    <property type="molecule type" value="Genomic_DNA"/>
</dbReference>
<dbReference type="STRING" id="1797727.A3B51_01975"/>
<sequence length="119" mass="14174">MPRSYSLYDIFYLYLYVNMAIFKKPILILAIIFFLLIILYSVYGIVVSFLIAPNESASAFKEFLLSKNTRILYFGALTSFIWWLSMRYERKKNFSAENIKRNNVIRAILFIIGFWLLTR</sequence>
<evidence type="ECO:0000256" key="1">
    <source>
        <dbReference type="SAM" id="Phobius"/>
    </source>
</evidence>
<protein>
    <submittedName>
        <fullName evidence="2">Uncharacterized protein</fullName>
    </submittedName>
</protein>
<evidence type="ECO:0000313" key="3">
    <source>
        <dbReference type="Proteomes" id="UP000176780"/>
    </source>
</evidence>
<proteinExistence type="predicted"/>
<name>A0A1F5HJM5_9BACT</name>